<dbReference type="Pfam" id="PF04972">
    <property type="entry name" value="BON"/>
    <property type="match status" value="1"/>
</dbReference>
<feature type="domain" description="BON" evidence="1">
    <location>
        <begin position="7"/>
        <end position="77"/>
    </location>
</feature>
<dbReference type="AlphaFoldDB" id="A0A848IT07"/>
<reference evidence="2 3" key="1">
    <citation type="submission" date="2020-04" db="EMBL/GenBank/DDBJ databases">
        <title>Paraburkholderia sp. RP-4-7 isolated from soil.</title>
        <authorList>
            <person name="Dahal R.H."/>
        </authorList>
    </citation>
    <scope>NUCLEOTIDE SEQUENCE [LARGE SCALE GENOMIC DNA]</scope>
    <source>
        <strain evidence="2 3">RP-4-7</strain>
    </source>
</reference>
<evidence type="ECO:0000313" key="2">
    <source>
        <dbReference type="EMBL" id="NMM04216.1"/>
    </source>
</evidence>
<proteinExistence type="predicted"/>
<dbReference type="EMBL" id="JABBGJ010000076">
    <property type="protein sequence ID" value="NMM04216.1"/>
    <property type="molecule type" value="Genomic_DNA"/>
</dbReference>
<dbReference type="Proteomes" id="UP000544134">
    <property type="component" value="Unassembled WGS sequence"/>
</dbReference>
<dbReference type="Gene3D" id="3.30.1340.30">
    <property type="match status" value="1"/>
</dbReference>
<sequence length="85" mass="9030">MGTSNVDDKQLAKDVRAALRRGKRSGYSFSNIRVRAKSGVVSLTGAVPAQTDVDAATRVTQAVPGVTAVDNRMTVHVPMNRYGGQ</sequence>
<dbReference type="PROSITE" id="PS50914">
    <property type="entry name" value="BON"/>
    <property type="match status" value="1"/>
</dbReference>
<evidence type="ECO:0000313" key="3">
    <source>
        <dbReference type="Proteomes" id="UP000544134"/>
    </source>
</evidence>
<gene>
    <name evidence="2" type="ORF">HHL24_40990</name>
</gene>
<keyword evidence="3" id="KW-1185">Reference proteome</keyword>
<accession>A0A848IT07</accession>
<name>A0A848IT07_9BURK</name>
<organism evidence="2 3">
    <name type="scientific">Paraburkholderia polaris</name>
    <dbReference type="NCBI Taxonomy" id="2728848"/>
    <lineage>
        <taxon>Bacteria</taxon>
        <taxon>Pseudomonadati</taxon>
        <taxon>Pseudomonadota</taxon>
        <taxon>Betaproteobacteria</taxon>
        <taxon>Burkholderiales</taxon>
        <taxon>Burkholderiaceae</taxon>
        <taxon>Paraburkholderia</taxon>
    </lineage>
</organism>
<dbReference type="InterPro" id="IPR007055">
    <property type="entry name" value="BON_dom"/>
</dbReference>
<comment type="caution">
    <text evidence="2">The sequence shown here is derived from an EMBL/GenBank/DDBJ whole genome shotgun (WGS) entry which is preliminary data.</text>
</comment>
<dbReference type="RefSeq" id="WP_169490981.1">
    <property type="nucleotide sequence ID" value="NZ_JABBGJ010000076.1"/>
</dbReference>
<protein>
    <submittedName>
        <fullName evidence="2">BON domain-containing protein</fullName>
    </submittedName>
</protein>
<evidence type="ECO:0000259" key="1">
    <source>
        <dbReference type="PROSITE" id="PS50914"/>
    </source>
</evidence>